<dbReference type="GO" id="GO:0005783">
    <property type="term" value="C:endoplasmic reticulum"/>
    <property type="evidence" value="ECO:0007669"/>
    <property type="project" value="TreeGrafter"/>
</dbReference>
<evidence type="ECO:0000256" key="1">
    <source>
        <dbReference type="ARBA" id="ARBA00001961"/>
    </source>
</evidence>
<dbReference type="PANTHER" id="PTHR10869">
    <property type="entry name" value="PROLYL 4-HYDROXYLASE ALPHA SUBUNIT"/>
    <property type="match status" value="1"/>
</dbReference>
<dbReference type="SMART" id="SM00702">
    <property type="entry name" value="P4Hc"/>
    <property type="match status" value="1"/>
</dbReference>
<name>A0A7S4RCI9_9STRA</name>
<dbReference type="EMBL" id="HBNS01019257">
    <property type="protein sequence ID" value="CAE4607993.1"/>
    <property type="molecule type" value="Transcribed_RNA"/>
</dbReference>
<protein>
    <recommendedName>
        <fullName evidence="7">Fe2OG dioxygenase domain-containing protein</fullName>
    </recommendedName>
</protein>
<keyword evidence="4" id="KW-0560">Oxidoreductase</keyword>
<keyword evidence="2" id="KW-0479">Metal-binding</keyword>
<feature type="domain" description="Fe2OG dioxygenase" evidence="7">
    <location>
        <begin position="346"/>
        <end position="504"/>
    </location>
</feature>
<reference evidence="8" key="1">
    <citation type="submission" date="2021-01" db="EMBL/GenBank/DDBJ databases">
        <authorList>
            <person name="Corre E."/>
            <person name="Pelletier E."/>
            <person name="Niang G."/>
            <person name="Scheremetjew M."/>
            <person name="Finn R."/>
            <person name="Kale V."/>
            <person name="Holt S."/>
            <person name="Cochrane G."/>
            <person name="Meng A."/>
            <person name="Brown T."/>
            <person name="Cohen L."/>
        </authorList>
    </citation>
    <scope>NUCLEOTIDE SEQUENCE</scope>
    <source>
        <strain evidence="8">GSO104</strain>
    </source>
</reference>
<proteinExistence type="predicted"/>
<organism evidence="8">
    <name type="scientific">Ditylum brightwellii</name>
    <dbReference type="NCBI Taxonomy" id="49249"/>
    <lineage>
        <taxon>Eukaryota</taxon>
        <taxon>Sar</taxon>
        <taxon>Stramenopiles</taxon>
        <taxon>Ochrophyta</taxon>
        <taxon>Bacillariophyta</taxon>
        <taxon>Mediophyceae</taxon>
        <taxon>Lithodesmiophycidae</taxon>
        <taxon>Lithodesmiales</taxon>
        <taxon>Lithodesmiaceae</taxon>
        <taxon>Ditylum</taxon>
    </lineage>
</organism>
<evidence type="ECO:0000256" key="3">
    <source>
        <dbReference type="ARBA" id="ARBA00022964"/>
    </source>
</evidence>
<feature type="compositionally biased region" description="Polar residues" evidence="6">
    <location>
        <begin position="300"/>
        <end position="318"/>
    </location>
</feature>
<gene>
    <name evidence="8" type="ORF">DBRI00130_LOCUS15328</name>
</gene>
<keyword evidence="3" id="KW-0223">Dioxygenase</keyword>
<dbReference type="AlphaFoldDB" id="A0A7S4RCI9"/>
<feature type="region of interest" description="Disordered" evidence="6">
    <location>
        <begin position="294"/>
        <end position="323"/>
    </location>
</feature>
<evidence type="ECO:0000313" key="8">
    <source>
        <dbReference type="EMBL" id="CAE4607993.1"/>
    </source>
</evidence>
<dbReference type="GO" id="GO:0031418">
    <property type="term" value="F:L-ascorbic acid binding"/>
    <property type="evidence" value="ECO:0007669"/>
    <property type="project" value="InterPro"/>
</dbReference>
<evidence type="ECO:0000259" key="7">
    <source>
        <dbReference type="PROSITE" id="PS51471"/>
    </source>
</evidence>
<dbReference type="InterPro" id="IPR044862">
    <property type="entry name" value="Pro_4_hyd_alph_FE2OG_OXY"/>
</dbReference>
<dbReference type="GO" id="GO:0005506">
    <property type="term" value="F:iron ion binding"/>
    <property type="evidence" value="ECO:0007669"/>
    <property type="project" value="InterPro"/>
</dbReference>
<dbReference type="InterPro" id="IPR006620">
    <property type="entry name" value="Pro_4_hyd_alph"/>
</dbReference>
<dbReference type="GO" id="GO:0004656">
    <property type="term" value="F:procollagen-proline 4-dioxygenase activity"/>
    <property type="evidence" value="ECO:0007669"/>
    <property type="project" value="TreeGrafter"/>
</dbReference>
<dbReference type="PROSITE" id="PS51471">
    <property type="entry name" value="FE2OG_OXY"/>
    <property type="match status" value="1"/>
</dbReference>
<evidence type="ECO:0000256" key="4">
    <source>
        <dbReference type="ARBA" id="ARBA00023002"/>
    </source>
</evidence>
<dbReference type="PANTHER" id="PTHR10869:SF226">
    <property type="entry name" value="PROLYL 4-HYDROXYLASE ALPHA SUBUNIT DOMAIN-CONTAINING PROTEIN"/>
    <property type="match status" value="1"/>
</dbReference>
<comment type="cofactor">
    <cofactor evidence="1">
        <name>L-ascorbate</name>
        <dbReference type="ChEBI" id="CHEBI:38290"/>
    </cofactor>
</comment>
<dbReference type="InterPro" id="IPR045054">
    <property type="entry name" value="P4HA-like"/>
</dbReference>
<dbReference type="Gene3D" id="2.60.120.620">
    <property type="entry name" value="q2cbj1_9rhob like domain"/>
    <property type="match status" value="1"/>
</dbReference>
<sequence length="606" mass="67699">MGVAKTLSLSAAFYFLGIYISPYVISANFFDSRIGGTEGRIDTDYKYDEINPKEVKEGPDENPFEGITLLVHRNGEVDPCGAQKADPLAAIRSSMDHIDAPSSEFDKYDFDSVMTRALASSILSSDSCGPARGSAKNGIPELLNFCDMGEDHTPVLLDHENLVPLVDSHGDYYFPCHFHTREGVRIASIGELADLARKKKEGTCSPEQMSDSGTCASSSNELHIYAVPAGRLFIFAPKYVGEIFDLPHVKVSSGLPVSLKVISITPRVFDVINFFDRDESSRIVEKALKETSETHRMKRSSTGASGYNVNSQRTSENGFDTHGKEAQKVKRRCLDVLGFDHYEESMTDGLQVLRYNKTTAYIPHMDWIDDHYKREEHNFDSAGVGSNRFATILLYMSDLDENDGGETVFKEGWPVGQPVEERVQIDEALRTLRESGDADMLEQGSWQETMVAQCRSRLAVRPNSARAVLFYSQHPDGSPDESSKHGGCPVLHGEKWAANLWVWNGPRNGFPGSPVNEEVVRKRKEKGISDPNQLQQINAVFKNTGRDPRFEKASLYFQETFWGPLGHNDPELRVNTYQGHVWNVMVGVEVLQTWTVGSEESQRFTV</sequence>
<evidence type="ECO:0000256" key="6">
    <source>
        <dbReference type="SAM" id="MobiDB-lite"/>
    </source>
</evidence>
<keyword evidence="5" id="KW-0408">Iron</keyword>
<evidence type="ECO:0000256" key="5">
    <source>
        <dbReference type="ARBA" id="ARBA00023004"/>
    </source>
</evidence>
<accession>A0A7S4RCI9</accession>
<evidence type="ECO:0000256" key="2">
    <source>
        <dbReference type="ARBA" id="ARBA00022723"/>
    </source>
</evidence>
<dbReference type="Pfam" id="PF13640">
    <property type="entry name" value="2OG-FeII_Oxy_3"/>
    <property type="match status" value="1"/>
</dbReference>
<dbReference type="InterPro" id="IPR005123">
    <property type="entry name" value="Oxoglu/Fe-dep_dioxygenase_dom"/>
</dbReference>